<comment type="subcellular location">
    <subcellularLocation>
        <location evidence="1">Cell membrane</location>
        <topology evidence="1">Single-pass membrane protein</topology>
    </subcellularLocation>
</comment>
<name>A0A1I2SLX0_9FIRM</name>
<feature type="compositionally biased region" description="Basic and acidic residues" evidence="6">
    <location>
        <begin position="366"/>
        <end position="404"/>
    </location>
</feature>
<dbReference type="InterPro" id="IPR055431">
    <property type="entry name" value="RsgI_M"/>
</dbReference>
<feature type="transmembrane region" description="Helical" evidence="7">
    <location>
        <begin position="54"/>
        <end position="83"/>
    </location>
</feature>
<dbReference type="STRING" id="341036.SAMN05660649_01877"/>
<accession>A0A1I2SLX0</accession>
<dbReference type="Pfam" id="PF23750">
    <property type="entry name" value="RsgI_M"/>
    <property type="match status" value="1"/>
</dbReference>
<keyword evidence="4 7" id="KW-1133">Transmembrane helix</keyword>
<keyword evidence="2" id="KW-1003">Cell membrane</keyword>
<dbReference type="Proteomes" id="UP000199337">
    <property type="component" value="Unassembled WGS sequence"/>
</dbReference>
<organism evidence="9 10">
    <name type="scientific">Desulfotruncus arcticus DSM 17038</name>
    <dbReference type="NCBI Taxonomy" id="1121424"/>
    <lineage>
        <taxon>Bacteria</taxon>
        <taxon>Bacillati</taxon>
        <taxon>Bacillota</taxon>
        <taxon>Clostridia</taxon>
        <taxon>Eubacteriales</taxon>
        <taxon>Desulfallaceae</taxon>
        <taxon>Desulfotruncus</taxon>
    </lineage>
</organism>
<evidence type="ECO:0000256" key="4">
    <source>
        <dbReference type="ARBA" id="ARBA00022989"/>
    </source>
</evidence>
<feature type="compositionally biased region" description="Basic and acidic residues" evidence="6">
    <location>
        <begin position="280"/>
        <end position="299"/>
    </location>
</feature>
<protein>
    <submittedName>
        <fullName evidence="9">Anti-sigma factor N-terminus</fullName>
    </submittedName>
</protein>
<dbReference type="GO" id="GO:0005886">
    <property type="term" value="C:plasma membrane"/>
    <property type="evidence" value="ECO:0007669"/>
    <property type="project" value="UniProtKB-SubCell"/>
</dbReference>
<evidence type="ECO:0000256" key="1">
    <source>
        <dbReference type="ARBA" id="ARBA00004162"/>
    </source>
</evidence>
<dbReference type="AlphaFoldDB" id="A0A1I2SLX0"/>
<evidence type="ECO:0000313" key="9">
    <source>
        <dbReference type="EMBL" id="SFG50851.1"/>
    </source>
</evidence>
<dbReference type="RefSeq" id="WP_092470936.1">
    <property type="nucleotide sequence ID" value="NZ_FOOX01000005.1"/>
</dbReference>
<evidence type="ECO:0000256" key="5">
    <source>
        <dbReference type="ARBA" id="ARBA00023136"/>
    </source>
</evidence>
<feature type="region of interest" description="Disordered" evidence="6">
    <location>
        <begin position="253"/>
        <end position="422"/>
    </location>
</feature>
<feature type="compositionally biased region" description="Polar residues" evidence="6">
    <location>
        <begin position="300"/>
        <end position="318"/>
    </location>
</feature>
<reference evidence="10" key="1">
    <citation type="submission" date="2016-10" db="EMBL/GenBank/DDBJ databases">
        <authorList>
            <person name="Varghese N."/>
            <person name="Submissions S."/>
        </authorList>
    </citation>
    <scope>NUCLEOTIDE SEQUENCE [LARGE SCALE GENOMIC DNA]</scope>
    <source>
        <strain evidence="10">DSM 17038</strain>
    </source>
</reference>
<evidence type="ECO:0000256" key="6">
    <source>
        <dbReference type="SAM" id="MobiDB-lite"/>
    </source>
</evidence>
<keyword evidence="5 7" id="KW-0472">Membrane</keyword>
<evidence type="ECO:0000313" key="10">
    <source>
        <dbReference type="Proteomes" id="UP000199337"/>
    </source>
</evidence>
<sequence length="422" mass="47050">MAPGRGMVMEIKGKHCIVLTNDGRFLKVPLPREGTDVGREVTVRSLSLASFKPLMAVASLLVAVLAWFVFQMLTPVAAAYVAIDINPSIELGVDKKDIVISAKGLNQDGELLLQNINLNKQPLEECLRKIIDQAIQSRYLSPEKDNLIVATVTPANQPWGGKASINVDEIYDTMRQPINACGLETELVVSETEPKVFKEAEKIGTTPGRYIIQQEAAKKGIKINDQELRERKIRELETSKHINAAECIQNANPGAVLGKGNQPYAKLQGMKNSSQQRNNKSTDELPKNNADKPGKDTSKGSKVNQTTALPGQRQTLFNRDSETKQQGKQVFLRSDKQGSWPDNNNDTGKEKESKNAEMKNPTQGKSQDKFQDKSQDRFQDKSKYKSNDNYRRGSKDNYCDEKNKNSNKNSNKKNKASDTREI</sequence>
<dbReference type="Pfam" id="PF12791">
    <property type="entry name" value="RsgI_N"/>
    <property type="match status" value="1"/>
</dbReference>
<evidence type="ECO:0000256" key="2">
    <source>
        <dbReference type="ARBA" id="ARBA00022475"/>
    </source>
</evidence>
<feature type="compositionally biased region" description="Polar residues" evidence="6">
    <location>
        <begin position="270"/>
        <end position="279"/>
    </location>
</feature>
<proteinExistence type="predicted"/>
<gene>
    <name evidence="9" type="ORF">SAMN05660649_01877</name>
</gene>
<dbReference type="OrthoDB" id="9800626at2"/>
<dbReference type="InterPro" id="IPR024449">
    <property type="entry name" value="Anti-sigma_RsgI_N"/>
</dbReference>
<dbReference type="EMBL" id="FOOX01000005">
    <property type="protein sequence ID" value="SFG50851.1"/>
    <property type="molecule type" value="Genomic_DNA"/>
</dbReference>
<keyword evidence="10" id="KW-1185">Reference proteome</keyword>
<evidence type="ECO:0000256" key="7">
    <source>
        <dbReference type="SAM" id="Phobius"/>
    </source>
</evidence>
<dbReference type="PROSITE" id="PS51849">
    <property type="entry name" value="RSGI_N"/>
    <property type="match status" value="1"/>
</dbReference>
<evidence type="ECO:0000256" key="3">
    <source>
        <dbReference type="ARBA" id="ARBA00022692"/>
    </source>
</evidence>
<keyword evidence="3 7" id="KW-0812">Transmembrane</keyword>
<feature type="domain" description="RsgI N-terminal anti-sigma" evidence="8">
    <location>
        <begin position="4"/>
        <end position="52"/>
    </location>
</feature>
<feature type="compositionally biased region" description="Basic and acidic residues" evidence="6">
    <location>
        <begin position="347"/>
        <end position="357"/>
    </location>
</feature>
<evidence type="ECO:0000259" key="8">
    <source>
        <dbReference type="PROSITE" id="PS51849"/>
    </source>
</evidence>